<dbReference type="Proteomes" id="UP001291623">
    <property type="component" value="Unassembled WGS sequence"/>
</dbReference>
<comment type="caution">
    <text evidence="10">The sequence shown here is derived from an EMBL/GenBank/DDBJ whole genome shotgun (WGS) entry which is preliminary data.</text>
</comment>
<evidence type="ECO:0000256" key="3">
    <source>
        <dbReference type="ARBA" id="ARBA00022531"/>
    </source>
</evidence>
<evidence type="ECO:0000256" key="2">
    <source>
        <dbReference type="ARBA" id="ARBA00022494"/>
    </source>
</evidence>
<keyword evidence="9" id="KW-0604">Photosystem II</keyword>
<evidence type="ECO:0000313" key="10">
    <source>
        <dbReference type="EMBL" id="KAK4362371.1"/>
    </source>
</evidence>
<dbReference type="GO" id="GO:0009767">
    <property type="term" value="P:photosynthetic electron transport chain"/>
    <property type="evidence" value="ECO:0007669"/>
    <property type="project" value="InterPro"/>
</dbReference>
<proteinExistence type="predicted"/>
<keyword evidence="2" id="KW-0148">Chlorophyll</keyword>
<reference evidence="10" key="1">
    <citation type="submission" date="2023-12" db="EMBL/GenBank/DDBJ databases">
        <title>Genome assembly of Anisodus tanguticus.</title>
        <authorList>
            <person name="Wang Y.-J."/>
        </authorList>
    </citation>
    <scope>NUCLEOTIDE SEQUENCE</scope>
    <source>
        <strain evidence="10">KB-2021</strain>
        <tissue evidence="10">Leaf</tissue>
    </source>
</reference>
<evidence type="ECO:0000256" key="6">
    <source>
        <dbReference type="ARBA" id="ARBA00022989"/>
    </source>
</evidence>
<evidence type="ECO:0000256" key="9">
    <source>
        <dbReference type="ARBA" id="ARBA00023276"/>
    </source>
</evidence>
<dbReference type="Gene3D" id="3.10.680.10">
    <property type="entry name" value="Photosystem II CP47 reaction center protein"/>
    <property type="match status" value="1"/>
</dbReference>
<evidence type="ECO:0000256" key="4">
    <source>
        <dbReference type="ARBA" id="ARBA00022640"/>
    </source>
</evidence>
<dbReference type="AlphaFoldDB" id="A0AAE1S2M5"/>
<name>A0AAE1S2M5_9SOLA</name>
<keyword evidence="7" id="KW-0157">Chromophore</keyword>
<comment type="subcellular location">
    <subcellularLocation>
        <location evidence="1">Membrane</location>
        <topology evidence="1">Multi-pass membrane protein</topology>
    </subcellularLocation>
</comment>
<dbReference type="EMBL" id="JAVYJV010000009">
    <property type="protein sequence ID" value="KAK4362371.1"/>
    <property type="molecule type" value="Genomic_DNA"/>
</dbReference>
<protein>
    <submittedName>
        <fullName evidence="10">Uncharacterized protein</fullName>
    </submittedName>
</protein>
<accession>A0AAE1S2M5</accession>
<sequence>MCRKKKEEVDNGDGIVRADVPFRRAESKYNVDQVGVTVEFYGVVSEEMGTSAQAIRCRRFPEVESSSSSYLTRNRSI</sequence>
<keyword evidence="8" id="KW-0472">Membrane</keyword>
<dbReference type="GO" id="GO:0009523">
    <property type="term" value="C:photosystem II"/>
    <property type="evidence" value="ECO:0007669"/>
    <property type="project" value="UniProtKB-KW"/>
</dbReference>
<evidence type="ECO:0000256" key="7">
    <source>
        <dbReference type="ARBA" id="ARBA00022991"/>
    </source>
</evidence>
<gene>
    <name evidence="10" type="ORF">RND71_017612</name>
</gene>
<evidence type="ECO:0000256" key="8">
    <source>
        <dbReference type="ARBA" id="ARBA00023136"/>
    </source>
</evidence>
<keyword evidence="11" id="KW-1185">Reference proteome</keyword>
<dbReference type="SUPFAM" id="SSF161077">
    <property type="entry name" value="Photosystem II antenna protein-like"/>
    <property type="match status" value="1"/>
</dbReference>
<keyword evidence="5" id="KW-0812">Transmembrane</keyword>
<evidence type="ECO:0000256" key="5">
    <source>
        <dbReference type="ARBA" id="ARBA00022692"/>
    </source>
</evidence>
<dbReference type="InterPro" id="IPR000932">
    <property type="entry name" value="PS_antenna-like"/>
</dbReference>
<keyword evidence="6" id="KW-1133">Transmembrane helix</keyword>
<evidence type="ECO:0000256" key="1">
    <source>
        <dbReference type="ARBA" id="ARBA00004141"/>
    </source>
</evidence>
<dbReference type="GO" id="GO:0016168">
    <property type="term" value="F:chlorophyll binding"/>
    <property type="evidence" value="ECO:0007669"/>
    <property type="project" value="UniProtKB-KW"/>
</dbReference>
<keyword evidence="3" id="KW-0602">Photosynthesis</keyword>
<keyword evidence="4" id="KW-0934">Plastid</keyword>
<dbReference type="Pfam" id="PF00421">
    <property type="entry name" value="PSII"/>
    <property type="match status" value="1"/>
</dbReference>
<evidence type="ECO:0000313" key="11">
    <source>
        <dbReference type="Proteomes" id="UP001291623"/>
    </source>
</evidence>
<dbReference type="InterPro" id="IPR036001">
    <property type="entry name" value="PS_II_antenna-like_sf"/>
</dbReference>
<organism evidence="10 11">
    <name type="scientific">Anisodus tanguticus</name>
    <dbReference type="NCBI Taxonomy" id="243964"/>
    <lineage>
        <taxon>Eukaryota</taxon>
        <taxon>Viridiplantae</taxon>
        <taxon>Streptophyta</taxon>
        <taxon>Embryophyta</taxon>
        <taxon>Tracheophyta</taxon>
        <taxon>Spermatophyta</taxon>
        <taxon>Magnoliopsida</taxon>
        <taxon>eudicotyledons</taxon>
        <taxon>Gunneridae</taxon>
        <taxon>Pentapetalae</taxon>
        <taxon>asterids</taxon>
        <taxon>lamiids</taxon>
        <taxon>Solanales</taxon>
        <taxon>Solanaceae</taxon>
        <taxon>Solanoideae</taxon>
        <taxon>Hyoscyameae</taxon>
        <taxon>Anisodus</taxon>
    </lineage>
</organism>